<proteinExistence type="predicted"/>
<organism evidence="2 3">
    <name type="scientific">Macrophomina phaseolina (strain MS6)</name>
    <name type="common">Charcoal rot fungus</name>
    <dbReference type="NCBI Taxonomy" id="1126212"/>
    <lineage>
        <taxon>Eukaryota</taxon>
        <taxon>Fungi</taxon>
        <taxon>Dikarya</taxon>
        <taxon>Ascomycota</taxon>
        <taxon>Pezizomycotina</taxon>
        <taxon>Dothideomycetes</taxon>
        <taxon>Dothideomycetes incertae sedis</taxon>
        <taxon>Botryosphaeriales</taxon>
        <taxon>Botryosphaeriaceae</taxon>
        <taxon>Macrophomina</taxon>
    </lineage>
</organism>
<gene>
    <name evidence="2" type="ORF">MPH_04545</name>
</gene>
<dbReference type="HOGENOM" id="CLU_1190113_0_0_1"/>
<dbReference type="VEuPathDB" id="FungiDB:MPH_04545"/>
<dbReference type="InParanoid" id="K2R726"/>
<dbReference type="Proteomes" id="UP000007129">
    <property type="component" value="Unassembled WGS sequence"/>
</dbReference>
<evidence type="ECO:0000313" key="2">
    <source>
        <dbReference type="EMBL" id="EKG18156.1"/>
    </source>
</evidence>
<feature type="region of interest" description="Disordered" evidence="1">
    <location>
        <begin position="24"/>
        <end position="51"/>
    </location>
</feature>
<feature type="region of interest" description="Disordered" evidence="1">
    <location>
        <begin position="184"/>
        <end position="208"/>
    </location>
</feature>
<accession>K2R726</accession>
<evidence type="ECO:0000256" key="1">
    <source>
        <dbReference type="SAM" id="MobiDB-lite"/>
    </source>
</evidence>
<sequence>MHGGAFSTASMGPVAAVRARMPCPTGTRRSDPDAGIPTCPSSFSTPSMQKKKKKENEMQRCGHALLRSFKGHPGPMACAGCGRGPERDGDGGIHVLPSRVSAKWSIEVSDADITSSSRSRPPPPHETAYCNGELWALPTARKVDLQNNISMASLRLPSLGIDLAGACGQIRILAKRRHSDARNAALSSSAIEPPAQLQRGDRGSGHKWHVGVSAHHHVDQLAWPLKARGELEH</sequence>
<evidence type="ECO:0000313" key="3">
    <source>
        <dbReference type="Proteomes" id="UP000007129"/>
    </source>
</evidence>
<reference evidence="2 3" key="1">
    <citation type="journal article" date="2012" name="BMC Genomics">
        <title>Tools to kill: Genome of one of the most destructive plant pathogenic fungi Macrophomina phaseolina.</title>
        <authorList>
            <person name="Islam M.S."/>
            <person name="Haque M.S."/>
            <person name="Islam M.M."/>
            <person name="Emdad E.M."/>
            <person name="Halim A."/>
            <person name="Hossen Q.M.M."/>
            <person name="Hossain M.Z."/>
            <person name="Ahmed B."/>
            <person name="Rahim S."/>
            <person name="Rahman M.S."/>
            <person name="Alam M.M."/>
            <person name="Hou S."/>
            <person name="Wan X."/>
            <person name="Saito J.A."/>
            <person name="Alam M."/>
        </authorList>
    </citation>
    <scope>NUCLEOTIDE SEQUENCE [LARGE SCALE GENOMIC DNA]</scope>
    <source>
        <strain evidence="2 3">MS6</strain>
    </source>
</reference>
<protein>
    <submittedName>
        <fullName evidence="2">Uncharacterized protein</fullName>
    </submittedName>
</protein>
<dbReference type="AlphaFoldDB" id="K2R726"/>
<name>K2R726_MACPH</name>
<feature type="compositionally biased region" description="Polar residues" evidence="1">
    <location>
        <begin position="39"/>
        <end position="48"/>
    </location>
</feature>
<dbReference type="EMBL" id="AHHD01000215">
    <property type="protein sequence ID" value="EKG18156.1"/>
    <property type="molecule type" value="Genomic_DNA"/>
</dbReference>
<comment type="caution">
    <text evidence="2">The sequence shown here is derived from an EMBL/GenBank/DDBJ whole genome shotgun (WGS) entry which is preliminary data.</text>
</comment>